<keyword evidence="1" id="KW-0812">Transmembrane</keyword>
<accession>A0A845QE60</accession>
<evidence type="ECO:0000313" key="3">
    <source>
        <dbReference type="Proteomes" id="UP000470384"/>
    </source>
</evidence>
<dbReference type="GeneID" id="300653989"/>
<protein>
    <submittedName>
        <fullName evidence="2">Uncharacterized protein</fullName>
    </submittedName>
</protein>
<gene>
    <name evidence="2" type="ORF">GTQ45_14600</name>
</gene>
<comment type="caution">
    <text evidence="2">The sequence shown here is derived from an EMBL/GenBank/DDBJ whole genome shotgun (WGS) entry which is preliminary data.</text>
</comment>
<organism evidence="2 3">
    <name type="scientific">Pyruvatibacter mobilis</name>
    <dbReference type="NCBI Taxonomy" id="1712261"/>
    <lineage>
        <taxon>Bacteria</taxon>
        <taxon>Pseudomonadati</taxon>
        <taxon>Pseudomonadota</taxon>
        <taxon>Alphaproteobacteria</taxon>
        <taxon>Hyphomicrobiales</taxon>
        <taxon>Parvibaculaceae</taxon>
        <taxon>Pyruvatibacter</taxon>
    </lineage>
</organism>
<dbReference type="Proteomes" id="UP000470384">
    <property type="component" value="Unassembled WGS sequence"/>
</dbReference>
<dbReference type="EMBL" id="WXYQ01000013">
    <property type="protein sequence ID" value="NBG96965.1"/>
    <property type="molecule type" value="Genomic_DNA"/>
</dbReference>
<dbReference type="OrthoDB" id="8478192at2"/>
<proteinExistence type="predicted"/>
<evidence type="ECO:0000313" key="2">
    <source>
        <dbReference type="EMBL" id="NBG96965.1"/>
    </source>
</evidence>
<keyword evidence="1" id="KW-1133">Transmembrane helix</keyword>
<feature type="transmembrane region" description="Helical" evidence="1">
    <location>
        <begin position="50"/>
        <end position="68"/>
    </location>
</feature>
<reference evidence="2 3" key="1">
    <citation type="journal article" date="2016" name="Int. J. Syst. Evol. Microbiol.">
        <title>Pyruvatibacter mobilis gen. nov., sp. nov., a marine bacterium from the culture broth of Picochlorum sp. 122.</title>
        <authorList>
            <person name="Wang G."/>
            <person name="Tang M."/>
            <person name="Wu H."/>
            <person name="Dai S."/>
            <person name="Li T."/>
            <person name="Chen C."/>
            <person name="He H."/>
            <person name="Fan J."/>
            <person name="Xiang W."/>
            <person name="Li X."/>
        </authorList>
    </citation>
    <scope>NUCLEOTIDE SEQUENCE [LARGE SCALE GENOMIC DNA]</scope>
    <source>
        <strain evidence="2 3">GYP-11</strain>
    </source>
</reference>
<keyword evidence="3" id="KW-1185">Reference proteome</keyword>
<sequence>MVIGFNLYDIAKIIAVISIGAVVLMIFSLPIQAFLYVLDSFGHLADNGMGYLKYIAYLLIAAGLFFLVRRQWARVGIAAAVLAAFGALVGFMSSGMRGDVVAYGSERNEQWAAALAGQPRYAPIAWLEPEAIGNLRRQVDVSCCTNEAVLREEGTYPRQTGIGTRVGKYRISATGALASTTFLTDYIDVVEDGAGDWLAFYNQCVAPAQWDMADYARKYGKGAADRVTHENNMKLARRPEPCKTMEGVEEKYDLGLAARMTDVIAADGGRAAALLESDGLDAACAAHERCTAFERDFALDVK</sequence>
<name>A0A845QE60_9HYPH</name>
<feature type="transmembrane region" description="Helical" evidence="1">
    <location>
        <begin position="12"/>
        <end position="38"/>
    </location>
</feature>
<dbReference type="AlphaFoldDB" id="A0A845QE60"/>
<dbReference type="RefSeq" id="WP_160588958.1">
    <property type="nucleotide sequence ID" value="NZ_BMHN01000001.1"/>
</dbReference>
<feature type="transmembrane region" description="Helical" evidence="1">
    <location>
        <begin position="75"/>
        <end position="96"/>
    </location>
</feature>
<evidence type="ECO:0000256" key="1">
    <source>
        <dbReference type="SAM" id="Phobius"/>
    </source>
</evidence>
<keyword evidence="1" id="KW-0472">Membrane</keyword>